<reference evidence="1 2" key="1">
    <citation type="submission" date="2023-05" db="EMBL/GenBank/DDBJ databases">
        <title>Novel species of genus Flectobacillus isolated from stream in China.</title>
        <authorList>
            <person name="Lu H."/>
        </authorList>
    </citation>
    <scope>NUCLEOTIDE SEQUENCE [LARGE SCALE GENOMIC DNA]</scope>
    <source>
        <strain evidence="1 2">KCTC 42575</strain>
    </source>
</reference>
<evidence type="ECO:0000313" key="2">
    <source>
        <dbReference type="Proteomes" id="UP001236507"/>
    </source>
</evidence>
<dbReference type="NCBIfam" id="NF035938">
    <property type="entry name" value="EboA_domain"/>
    <property type="match status" value="1"/>
</dbReference>
<organism evidence="1 2">
    <name type="scientific">Flectobacillus roseus</name>
    <dbReference type="NCBI Taxonomy" id="502259"/>
    <lineage>
        <taxon>Bacteria</taxon>
        <taxon>Pseudomonadati</taxon>
        <taxon>Bacteroidota</taxon>
        <taxon>Cytophagia</taxon>
        <taxon>Cytophagales</taxon>
        <taxon>Flectobacillaceae</taxon>
        <taxon>Flectobacillus</taxon>
    </lineage>
</organism>
<comment type="caution">
    <text evidence="1">The sequence shown here is derived from an EMBL/GenBank/DDBJ whole genome shotgun (WGS) entry which is preliminary data.</text>
</comment>
<keyword evidence="2" id="KW-1185">Reference proteome</keyword>
<sequence>MTSIQHILFSAIEATANEKELEWVKTKANSDVKAIQIAFVSAPRFIRKVAIRVDEKVIHSVVPDWQIEEWTLERLVRVYLLLHIPSEQSEEYVKNIETLFDTAEINELVALYSALPVLSYPEKWLFRATEAVRSNMGVVFDAIGFGNPYPFLHFSELAWNQLVLKCIFNDKPIHLIVGLEKRANRKLAETLSDFAHERWAADRKVPAQVWRLVINFMNDTILADLDKLFQSNDIQNQTAAALVCSETSFPGAESLLENYPQLRASVQKGQLSWKQLEVHQLCYV</sequence>
<dbReference type="EMBL" id="JASHIF010000009">
    <property type="protein sequence ID" value="MDI9859961.1"/>
    <property type="molecule type" value="Genomic_DNA"/>
</dbReference>
<name>A0ABT6Y9P8_9BACT</name>
<protein>
    <submittedName>
        <fullName evidence="1">EboA domain-containing protein</fullName>
    </submittedName>
</protein>
<dbReference type="RefSeq" id="WP_283344797.1">
    <property type="nucleotide sequence ID" value="NZ_JASHIF010000009.1"/>
</dbReference>
<dbReference type="Proteomes" id="UP001236507">
    <property type="component" value="Unassembled WGS sequence"/>
</dbReference>
<gene>
    <name evidence="1" type="ORF">QM524_12135</name>
</gene>
<dbReference type="InterPro" id="IPR047715">
    <property type="entry name" value="EboA_dom"/>
</dbReference>
<accession>A0ABT6Y9P8</accession>
<evidence type="ECO:0000313" key="1">
    <source>
        <dbReference type="EMBL" id="MDI9859961.1"/>
    </source>
</evidence>
<proteinExistence type="predicted"/>